<dbReference type="PROSITE" id="PS50871">
    <property type="entry name" value="C1Q"/>
    <property type="match status" value="1"/>
</dbReference>
<feature type="domain" description="C1q" evidence="4">
    <location>
        <begin position="593"/>
        <end position="740"/>
    </location>
</feature>
<feature type="region of interest" description="Disordered" evidence="3">
    <location>
        <begin position="438"/>
        <end position="514"/>
    </location>
</feature>
<feature type="compositionally biased region" description="Basic and acidic residues" evidence="3">
    <location>
        <begin position="309"/>
        <end position="347"/>
    </location>
</feature>
<dbReference type="InterPro" id="IPR001073">
    <property type="entry name" value="C1q_dom"/>
</dbReference>
<sequence length="740" mass="84600">MTTAYYKTAPPSNTHYNNLGSQVNRGAHNLGFGPLTTHLTSRQHPASNSDEIYNIQQQPKYYLRDKYDNQVLNTQNSYLNAYIQRTTGPHRNEEYYAVGNNLYETSSTNPMMEQTATAYHLLSASQVKFLDSENQVLSGHHHSLLDGNNSHELNNPTMNKQKNKSVPMRATAMQSTNGSYPMNKKQPLAQITQTSLDTRDNDIGGKTRRNMTQSLLVPNYYRGRRDDLEIEDNTSSIDENTNDIQSQNRTYRASRKNNSSLPPVRRGQGPASNGPNFGHSLAPGHPFRRKFLPNDGYASDQHSSYNESSNDRKGSNRNKKDYEDSTQHYNDRDMYEHAQHERNDLPKQRSHPRVHEPLYLQQSISTDSYLENQRRRAVRESQGYYFPYKKYTLKDYKDLQKTESQFNPYGPYKAENVDRKELARKRMQYASKIERPVVDMSEDYRSPRDINSRKSFGQSRGSDGASKRNRALEYAKSEVSKYRPTKTSKQKRPDPTEQYVNSLFPEVDDDEEDDGDEVIQSREVEDCFMEFVCRDWSEYIPFTVLSLSGSPGTPGVMGNHKIELLYIFYLFLLGSRGPQGPQGISGPPGRDGFSERPVSFYAELSRLSVIETANSTVRPWRLYQSYNFRAVPNYFSAETGIFTAPADGLYQFFLTIAVSRSKALVNIAKNGQYICPIRIDSTITANDKTIGWGWASGSIDCFIYCHIGDQVSVIGSNEDFTSQIYGYSYTTFSGYMFYSN</sequence>
<protein>
    <recommendedName>
        <fullName evidence="4">C1q domain-containing protein</fullName>
    </recommendedName>
</protein>
<feature type="compositionally biased region" description="Polar residues" evidence="3">
    <location>
        <begin position="233"/>
        <end position="261"/>
    </location>
</feature>
<organism evidence="5 6">
    <name type="scientific">Adineta ricciae</name>
    <name type="common">Rotifer</name>
    <dbReference type="NCBI Taxonomy" id="249248"/>
    <lineage>
        <taxon>Eukaryota</taxon>
        <taxon>Metazoa</taxon>
        <taxon>Spiralia</taxon>
        <taxon>Gnathifera</taxon>
        <taxon>Rotifera</taxon>
        <taxon>Eurotatoria</taxon>
        <taxon>Bdelloidea</taxon>
        <taxon>Adinetida</taxon>
        <taxon>Adinetidae</taxon>
        <taxon>Adineta</taxon>
    </lineage>
</organism>
<evidence type="ECO:0000256" key="1">
    <source>
        <dbReference type="ARBA" id="ARBA00004613"/>
    </source>
</evidence>
<feature type="region of interest" description="Disordered" evidence="3">
    <location>
        <begin position="231"/>
        <end position="351"/>
    </location>
</feature>
<reference evidence="5" key="1">
    <citation type="submission" date="2021-02" db="EMBL/GenBank/DDBJ databases">
        <authorList>
            <person name="Nowell W R."/>
        </authorList>
    </citation>
    <scope>NUCLEOTIDE SEQUENCE</scope>
</reference>
<feature type="compositionally biased region" description="Basic and acidic residues" evidence="3">
    <location>
        <begin position="470"/>
        <end position="481"/>
    </location>
</feature>
<keyword evidence="6" id="KW-1185">Reference proteome</keyword>
<proteinExistence type="predicted"/>
<dbReference type="PANTHER" id="PTHR15427">
    <property type="entry name" value="EMILIN ELASTIN MICROFIBRIL INTERFACE-LOCATED PROTEIN ELASTIN MICROFIBRIL INTERFACER"/>
    <property type="match status" value="1"/>
</dbReference>
<dbReference type="InterPro" id="IPR008983">
    <property type="entry name" value="Tumour_necrosis_fac-like_dom"/>
</dbReference>
<accession>A0A815PAN4</accession>
<evidence type="ECO:0000256" key="2">
    <source>
        <dbReference type="ARBA" id="ARBA00022525"/>
    </source>
</evidence>
<name>A0A815PAN4_ADIRI</name>
<dbReference type="Pfam" id="PF00386">
    <property type="entry name" value="C1q"/>
    <property type="match status" value="1"/>
</dbReference>
<evidence type="ECO:0000256" key="3">
    <source>
        <dbReference type="SAM" id="MobiDB-lite"/>
    </source>
</evidence>
<comment type="caution">
    <text evidence="5">The sequence shown here is derived from an EMBL/GenBank/DDBJ whole genome shotgun (WGS) entry which is preliminary data.</text>
</comment>
<dbReference type="Gene3D" id="2.60.120.40">
    <property type="match status" value="1"/>
</dbReference>
<dbReference type="GO" id="GO:0005581">
    <property type="term" value="C:collagen trimer"/>
    <property type="evidence" value="ECO:0007669"/>
    <property type="project" value="UniProtKB-KW"/>
</dbReference>
<keyword evidence="2" id="KW-0964">Secreted</keyword>
<dbReference type="InterPro" id="IPR050392">
    <property type="entry name" value="Collagen/C1q_domain"/>
</dbReference>
<evidence type="ECO:0000313" key="5">
    <source>
        <dbReference type="EMBL" id="CAF1446450.1"/>
    </source>
</evidence>
<evidence type="ECO:0000313" key="6">
    <source>
        <dbReference type="Proteomes" id="UP000663828"/>
    </source>
</evidence>
<comment type="subcellular location">
    <subcellularLocation>
        <location evidence="1">Secreted</location>
    </subcellularLocation>
</comment>
<gene>
    <name evidence="5" type="ORF">XAT740_LOCUS36617</name>
</gene>
<dbReference type="EMBL" id="CAJNOR010003775">
    <property type="protein sequence ID" value="CAF1446450.1"/>
    <property type="molecule type" value="Genomic_DNA"/>
</dbReference>
<feature type="compositionally biased region" description="Basic and acidic residues" evidence="3">
    <location>
        <begin position="438"/>
        <end position="452"/>
    </location>
</feature>
<dbReference type="PANTHER" id="PTHR15427:SF33">
    <property type="entry name" value="COLLAGEN IV NC1 DOMAIN-CONTAINING PROTEIN"/>
    <property type="match status" value="1"/>
</dbReference>
<dbReference type="Proteomes" id="UP000663828">
    <property type="component" value="Unassembled WGS sequence"/>
</dbReference>
<evidence type="ECO:0000259" key="4">
    <source>
        <dbReference type="PROSITE" id="PS50871"/>
    </source>
</evidence>
<dbReference type="SUPFAM" id="SSF49842">
    <property type="entry name" value="TNF-like"/>
    <property type="match status" value="1"/>
</dbReference>
<dbReference type="AlphaFoldDB" id="A0A815PAN4"/>